<proteinExistence type="predicted"/>
<dbReference type="CDD" id="cd00037">
    <property type="entry name" value="CLECT"/>
    <property type="match status" value="1"/>
</dbReference>
<dbReference type="InterPro" id="IPR018378">
    <property type="entry name" value="C-type_lectin_CS"/>
</dbReference>
<feature type="non-terminal residue" evidence="3">
    <location>
        <position position="1"/>
    </location>
</feature>
<evidence type="ECO:0000259" key="2">
    <source>
        <dbReference type="PROSITE" id="PS50041"/>
    </source>
</evidence>
<protein>
    <recommendedName>
        <fullName evidence="2">C-type lectin domain-containing protein</fullName>
    </recommendedName>
</protein>
<accession>A0A8B6FBS5</accession>
<dbReference type="OrthoDB" id="6158043at2759"/>
<name>A0A8B6FBS5_MYTGA</name>
<dbReference type="InterPro" id="IPR016186">
    <property type="entry name" value="C-type_lectin-like/link_sf"/>
</dbReference>
<dbReference type="InterPro" id="IPR016187">
    <property type="entry name" value="CTDL_fold"/>
</dbReference>
<comment type="caution">
    <text evidence="3">The sequence shown here is derived from an EMBL/GenBank/DDBJ whole genome shotgun (WGS) entry which is preliminary data.</text>
</comment>
<evidence type="ECO:0000256" key="1">
    <source>
        <dbReference type="ARBA" id="ARBA00023157"/>
    </source>
</evidence>
<dbReference type="SUPFAM" id="SSF56436">
    <property type="entry name" value="C-type lectin-like"/>
    <property type="match status" value="1"/>
</dbReference>
<keyword evidence="1" id="KW-1015">Disulfide bond</keyword>
<dbReference type="Gene3D" id="3.10.100.10">
    <property type="entry name" value="Mannose-Binding Protein A, subunit A"/>
    <property type="match status" value="1"/>
</dbReference>
<evidence type="ECO:0000313" key="4">
    <source>
        <dbReference type="Proteomes" id="UP000596742"/>
    </source>
</evidence>
<dbReference type="AlphaFoldDB" id="A0A8B6FBS5"/>
<gene>
    <name evidence="3" type="ORF">MGAL_10B005269</name>
</gene>
<dbReference type="PROSITE" id="PS00615">
    <property type="entry name" value="C_TYPE_LECTIN_1"/>
    <property type="match status" value="1"/>
</dbReference>
<dbReference type="PANTHER" id="PTHR22803">
    <property type="entry name" value="MANNOSE, PHOSPHOLIPASE, LECTIN RECEPTOR RELATED"/>
    <property type="match status" value="1"/>
</dbReference>
<dbReference type="InterPro" id="IPR050111">
    <property type="entry name" value="C-type_lectin/snaclec_domain"/>
</dbReference>
<dbReference type="InterPro" id="IPR001304">
    <property type="entry name" value="C-type_lectin-like"/>
</dbReference>
<sequence length="121" mass="14126">SEKLDWYYAEFACRGHDARLVEIETKDRQDFIADIAKHHPHARNYWTGGRDDVTEGRWIWSSTDQPITFTNWGPHEPSNRTDQNCIAIHAATNWKWVDGTCSETTWFICEKKYHNSGEIVG</sequence>
<dbReference type="SMART" id="SM00034">
    <property type="entry name" value="CLECT"/>
    <property type="match status" value="1"/>
</dbReference>
<dbReference type="Proteomes" id="UP000596742">
    <property type="component" value="Unassembled WGS sequence"/>
</dbReference>
<dbReference type="Pfam" id="PF00059">
    <property type="entry name" value="Lectin_C"/>
    <property type="match status" value="1"/>
</dbReference>
<organism evidence="3 4">
    <name type="scientific">Mytilus galloprovincialis</name>
    <name type="common">Mediterranean mussel</name>
    <dbReference type="NCBI Taxonomy" id="29158"/>
    <lineage>
        <taxon>Eukaryota</taxon>
        <taxon>Metazoa</taxon>
        <taxon>Spiralia</taxon>
        <taxon>Lophotrochozoa</taxon>
        <taxon>Mollusca</taxon>
        <taxon>Bivalvia</taxon>
        <taxon>Autobranchia</taxon>
        <taxon>Pteriomorphia</taxon>
        <taxon>Mytilida</taxon>
        <taxon>Mytiloidea</taxon>
        <taxon>Mytilidae</taxon>
        <taxon>Mytilinae</taxon>
        <taxon>Mytilus</taxon>
    </lineage>
</organism>
<dbReference type="EMBL" id="UYJE01006514">
    <property type="protein sequence ID" value="VDI46584.1"/>
    <property type="molecule type" value="Genomic_DNA"/>
</dbReference>
<feature type="domain" description="C-type lectin" evidence="2">
    <location>
        <begin position="1"/>
        <end position="110"/>
    </location>
</feature>
<evidence type="ECO:0000313" key="3">
    <source>
        <dbReference type="EMBL" id="VDI46584.1"/>
    </source>
</evidence>
<keyword evidence="4" id="KW-1185">Reference proteome</keyword>
<reference evidence="3" key="1">
    <citation type="submission" date="2018-11" db="EMBL/GenBank/DDBJ databases">
        <authorList>
            <person name="Alioto T."/>
            <person name="Alioto T."/>
        </authorList>
    </citation>
    <scope>NUCLEOTIDE SEQUENCE</scope>
</reference>
<dbReference type="PROSITE" id="PS50041">
    <property type="entry name" value="C_TYPE_LECTIN_2"/>
    <property type="match status" value="1"/>
</dbReference>